<dbReference type="PROSITE" id="PS51194">
    <property type="entry name" value="HELICASE_CTER"/>
    <property type="match status" value="1"/>
</dbReference>
<evidence type="ECO:0000256" key="14">
    <source>
        <dbReference type="ARBA" id="ARBA00023242"/>
    </source>
</evidence>
<comment type="similarity">
    <text evidence="16">Belongs to the DEAD box helicase family. DECD subfamily.</text>
</comment>
<dbReference type="SUPFAM" id="SSF51126">
    <property type="entry name" value="Pectin lyase-like"/>
    <property type="match status" value="1"/>
</dbReference>
<evidence type="ECO:0000256" key="12">
    <source>
        <dbReference type="ARBA" id="ARBA00022840"/>
    </source>
</evidence>
<accession>A0AAP0H0N5</accession>
<evidence type="ECO:0000256" key="13">
    <source>
        <dbReference type="ARBA" id="ARBA00023180"/>
    </source>
</evidence>
<comment type="similarity">
    <text evidence="4 17">Belongs to the glycosyl hydrolase 28 family.</text>
</comment>
<dbReference type="SUPFAM" id="SSF52540">
    <property type="entry name" value="P-loop containing nucleoside triphosphate hydrolases"/>
    <property type="match status" value="1"/>
</dbReference>
<dbReference type="Gene3D" id="3.30.43.10">
    <property type="entry name" value="Uridine Diphospho-n-acetylenolpyruvylglucosamine Reductase, domain 2"/>
    <property type="match status" value="1"/>
</dbReference>
<dbReference type="InterPro" id="IPR036318">
    <property type="entry name" value="FAD-bd_PCMH-like_sf"/>
</dbReference>
<evidence type="ECO:0000256" key="9">
    <source>
        <dbReference type="ARBA" id="ARBA00022801"/>
    </source>
</evidence>
<dbReference type="InterPro" id="IPR016167">
    <property type="entry name" value="FAD-bd_PCMH_sub1"/>
</dbReference>
<reference evidence="20 21" key="1">
    <citation type="submission" date="2024-04" db="EMBL/GenBank/DDBJ databases">
        <title>The reference genome of an endangered Asteraceae, Deinandra increscens subsp. villosa, native to the Central Coast of California.</title>
        <authorList>
            <person name="Guilliams M."/>
            <person name="Hasenstab-Lehman K."/>
            <person name="Meyer R."/>
            <person name="Mcevoy S."/>
        </authorList>
    </citation>
    <scope>NUCLEOTIDE SEQUENCE [LARGE SCALE GENOMIC DNA]</scope>
    <source>
        <tissue evidence="20">Leaf</tissue>
    </source>
</reference>
<keyword evidence="10" id="KW-0347">Helicase</keyword>
<keyword evidence="11" id="KW-0274">FAD</keyword>
<sequence>MVVEAMDLEEVLQCHLHYIKLSELEKNRKLNDLLDALDFNQVVIFVKSVSRAAELNKLLVECNFPSICIHSGMSQEERLTRYKNFKEGHKRILVATDLVGRGIDIERVNIVINYDMPDSADTYLHRVGRAGRFGTKGLAITFVSSSADSDVLNQVQERFEVDIKELPEQIDTSTYRFVCGAAGMVYISIMARESGQHKVLFIVSLLLCFLQRSLAANYNVMQFGAKGDGKTDDTQILGTIIAPQNPSSWNGCETGAWLLFYNVNGLVIDGGGMINGRGSAWWTKSSSDIKEEFKCLTPPTALHFESCNGLRLRTLRHRNSPRNHIGLSRCSYSTLSYLDITAPADSPNTDGIDISLSTQVRIHHSIIRTGDDCIALSNGSSQINITSIYCGPGHGGVLLTVLLASSFSQTVDDKFLHCLIKDSNTTQSEFVFTQQHSQYSSLLQSSSINLRFSTSKTPKPLAIITPLSYSHVQSAILCSKTFKFQLRIRSGGHDYAGLSYTSHDDQSPFVVLDLKQLRSITVDSGHNTAWVESGATIGELYYWVSKESKNLGFPAGFCPTVGIGGHISGGGFGAMVRKYGLAADNVIDARIIDVNGRILDRKSMGEDLFWAIRGGGGGSFGVVVAWKVNLVYVPDKVTVFSPAKTLEQGGSNLFNKWQYVGHSLSQDLFIRVVIQPVEVEHGRRTIRFTFNSMFLGPIDRLMKTVTDSFPELGLQEQDCREMSWIESVMYFSNHDGESIDVLKDRKPEPKGYFNAKSDYVKDRIPEEKLGEVWKWCLDGDKPILIMEPHGGKMDEIEETSSPYPHRKGNLYNIQYYEKWDDGSIESSEKHISWMRMMYENMRPYVSKNPRGAYVNYRDLDLGLNDGNADDTSYLKGMEWGNRYFKGNFRRLAVVKGMVDPQNFFHFEQSIPPLVLSKGNGGIESYQSSAARSRFL</sequence>
<dbReference type="Gene3D" id="3.40.50.300">
    <property type="entry name" value="P-loop containing nucleotide triphosphate hydrolases"/>
    <property type="match status" value="1"/>
</dbReference>
<dbReference type="EC" id="3.6.4.13" evidence="5"/>
<dbReference type="InterPro" id="IPR000743">
    <property type="entry name" value="Glyco_hydro_28"/>
</dbReference>
<evidence type="ECO:0000256" key="6">
    <source>
        <dbReference type="ARBA" id="ARBA00022630"/>
    </source>
</evidence>
<dbReference type="FunFam" id="3.40.50.300:FF:000111">
    <property type="entry name" value="DEAD-box ATP-dependent RNA helicase"/>
    <property type="match status" value="1"/>
</dbReference>
<evidence type="ECO:0000256" key="15">
    <source>
        <dbReference type="ARBA" id="ARBA00023295"/>
    </source>
</evidence>
<dbReference type="InterPro" id="IPR012334">
    <property type="entry name" value="Pectin_lyas_fold"/>
</dbReference>
<keyword evidence="9 17" id="KW-0378">Hydrolase</keyword>
<dbReference type="GO" id="GO:0005975">
    <property type="term" value="P:carbohydrate metabolic process"/>
    <property type="evidence" value="ECO:0007669"/>
    <property type="project" value="InterPro"/>
</dbReference>
<keyword evidence="12" id="KW-0067">ATP-binding</keyword>
<dbReference type="Pfam" id="PF00295">
    <property type="entry name" value="Glyco_hydro_28"/>
    <property type="match status" value="1"/>
</dbReference>
<dbReference type="CDD" id="cd18787">
    <property type="entry name" value="SF2_C_DEAD"/>
    <property type="match status" value="1"/>
</dbReference>
<dbReference type="Gene3D" id="3.40.462.20">
    <property type="match status" value="1"/>
</dbReference>
<dbReference type="Proteomes" id="UP001408789">
    <property type="component" value="Unassembled WGS sequence"/>
</dbReference>
<dbReference type="GO" id="GO:0004650">
    <property type="term" value="F:polygalacturonase activity"/>
    <property type="evidence" value="ECO:0007669"/>
    <property type="project" value="InterPro"/>
</dbReference>
<evidence type="ECO:0000256" key="5">
    <source>
        <dbReference type="ARBA" id="ARBA00012552"/>
    </source>
</evidence>
<keyword evidence="6" id="KW-0285">Flavoprotein</keyword>
<dbReference type="GO" id="GO:0071949">
    <property type="term" value="F:FAD binding"/>
    <property type="evidence" value="ECO:0007669"/>
    <property type="project" value="InterPro"/>
</dbReference>
<dbReference type="Pfam" id="PF01565">
    <property type="entry name" value="FAD_binding_4"/>
    <property type="match status" value="1"/>
</dbReference>
<evidence type="ECO:0000256" key="1">
    <source>
        <dbReference type="ARBA" id="ARBA00001974"/>
    </source>
</evidence>
<dbReference type="InterPro" id="IPR016169">
    <property type="entry name" value="FAD-bd_PCMH_sub2"/>
</dbReference>
<evidence type="ECO:0000256" key="4">
    <source>
        <dbReference type="ARBA" id="ARBA00008834"/>
    </source>
</evidence>
<protein>
    <recommendedName>
        <fullName evidence="5">RNA helicase</fullName>
        <ecNumber evidence="5">3.6.4.13</ecNumber>
    </recommendedName>
</protein>
<keyword evidence="21" id="KW-1185">Reference proteome</keyword>
<dbReference type="InterPro" id="IPR006094">
    <property type="entry name" value="Oxid_FAD_bind_N"/>
</dbReference>
<evidence type="ECO:0000256" key="16">
    <source>
        <dbReference type="ARBA" id="ARBA00038213"/>
    </source>
</evidence>
<evidence type="ECO:0000256" key="7">
    <source>
        <dbReference type="ARBA" id="ARBA00022729"/>
    </source>
</evidence>
<keyword evidence="8" id="KW-0547">Nucleotide-binding</keyword>
<feature type="domain" description="FAD-binding PCMH-type" evidence="19">
    <location>
        <begin position="456"/>
        <end position="633"/>
    </location>
</feature>
<keyword evidence="14" id="KW-0539">Nucleus</keyword>
<comment type="cofactor">
    <cofactor evidence="1">
        <name>FAD</name>
        <dbReference type="ChEBI" id="CHEBI:57692"/>
    </cofactor>
</comment>
<dbReference type="InterPro" id="IPR011050">
    <property type="entry name" value="Pectin_lyase_fold/virulence"/>
</dbReference>
<comment type="subcellular location">
    <subcellularLocation>
        <location evidence="2">Nucleus</location>
    </subcellularLocation>
</comment>
<dbReference type="GO" id="GO:0005524">
    <property type="term" value="F:ATP binding"/>
    <property type="evidence" value="ECO:0007669"/>
    <property type="project" value="UniProtKB-KW"/>
</dbReference>
<dbReference type="InterPro" id="IPR016166">
    <property type="entry name" value="FAD-bd_PCMH"/>
</dbReference>
<organism evidence="20 21">
    <name type="scientific">Deinandra increscens subsp. villosa</name>
    <dbReference type="NCBI Taxonomy" id="3103831"/>
    <lineage>
        <taxon>Eukaryota</taxon>
        <taxon>Viridiplantae</taxon>
        <taxon>Streptophyta</taxon>
        <taxon>Embryophyta</taxon>
        <taxon>Tracheophyta</taxon>
        <taxon>Spermatophyta</taxon>
        <taxon>Magnoliopsida</taxon>
        <taxon>eudicotyledons</taxon>
        <taxon>Gunneridae</taxon>
        <taxon>Pentapetalae</taxon>
        <taxon>asterids</taxon>
        <taxon>campanulids</taxon>
        <taxon>Asterales</taxon>
        <taxon>Asteraceae</taxon>
        <taxon>Asteroideae</taxon>
        <taxon>Heliantheae alliance</taxon>
        <taxon>Madieae</taxon>
        <taxon>Madiinae</taxon>
        <taxon>Deinandra</taxon>
    </lineage>
</organism>
<name>A0AAP0H0N5_9ASTR</name>
<dbReference type="GO" id="GO:0003724">
    <property type="term" value="F:RNA helicase activity"/>
    <property type="evidence" value="ECO:0007669"/>
    <property type="project" value="UniProtKB-EC"/>
</dbReference>
<evidence type="ECO:0000256" key="11">
    <source>
        <dbReference type="ARBA" id="ARBA00022827"/>
    </source>
</evidence>
<dbReference type="SMART" id="SM00490">
    <property type="entry name" value="HELICc"/>
    <property type="match status" value="1"/>
</dbReference>
<keyword evidence="13" id="KW-0325">Glycoprotein</keyword>
<comment type="caution">
    <text evidence="20">The sequence shown here is derived from an EMBL/GenBank/DDBJ whole genome shotgun (WGS) entry which is preliminary data.</text>
</comment>
<dbReference type="Pfam" id="PF08031">
    <property type="entry name" value="BBE"/>
    <property type="match status" value="1"/>
</dbReference>
<evidence type="ECO:0000256" key="17">
    <source>
        <dbReference type="RuleBase" id="RU361169"/>
    </source>
</evidence>
<dbReference type="GO" id="GO:0005634">
    <property type="term" value="C:nucleus"/>
    <property type="evidence" value="ECO:0007669"/>
    <property type="project" value="UniProtKB-SubCell"/>
</dbReference>
<dbReference type="Gene3D" id="3.30.465.10">
    <property type="match status" value="1"/>
</dbReference>
<evidence type="ECO:0000256" key="3">
    <source>
        <dbReference type="ARBA" id="ARBA00005466"/>
    </source>
</evidence>
<evidence type="ECO:0000259" key="18">
    <source>
        <dbReference type="PROSITE" id="PS51194"/>
    </source>
</evidence>
<dbReference type="AlphaFoldDB" id="A0AAP0H0N5"/>
<evidence type="ECO:0000256" key="8">
    <source>
        <dbReference type="ARBA" id="ARBA00022741"/>
    </source>
</evidence>
<dbReference type="SUPFAM" id="SSF56176">
    <property type="entry name" value="FAD-binding/transporter-associated domain-like"/>
    <property type="match status" value="1"/>
</dbReference>
<dbReference type="Gene3D" id="2.160.20.10">
    <property type="entry name" value="Single-stranded right-handed beta-helix, Pectin lyase-like"/>
    <property type="match status" value="1"/>
</dbReference>
<dbReference type="InterPro" id="IPR001650">
    <property type="entry name" value="Helicase_C-like"/>
</dbReference>
<keyword evidence="15 17" id="KW-0326">Glycosidase</keyword>
<gene>
    <name evidence="20" type="ORF">SSX86_012468</name>
</gene>
<dbReference type="PROSITE" id="PS51387">
    <property type="entry name" value="FAD_PCMH"/>
    <property type="match status" value="1"/>
</dbReference>
<evidence type="ECO:0000313" key="20">
    <source>
        <dbReference type="EMBL" id="KAK9068356.1"/>
    </source>
</evidence>
<comment type="similarity">
    <text evidence="3">Belongs to the oxygen-dependent FAD-linked oxidoreductase family.</text>
</comment>
<evidence type="ECO:0000256" key="2">
    <source>
        <dbReference type="ARBA" id="ARBA00004123"/>
    </source>
</evidence>
<proteinExistence type="inferred from homology"/>
<dbReference type="Pfam" id="PF00271">
    <property type="entry name" value="Helicase_C"/>
    <property type="match status" value="1"/>
</dbReference>
<dbReference type="InterPro" id="IPR027417">
    <property type="entry name" value="P-loop_NTPase"/>
</dbReference>
<feature type="domain" description="Helicase C-terminal" evidence="18">
    <location>
        <begin position="29"/>
        <end position="174"/>
    </location>
</feature>
<dbReference type="PANTHER" id="PTHR32448">
    <property type="entry name" value="OS08G0158400 PROTEIN"/>
    <property type="match status" value="1"/>
</dbReference>
<keyword evidence="7" id="KW-0732">Signal</keyword>
<evidence type="ECO:0000259" key="19">
    <source>
        <dbReference type="PROSITE" id="PS51387"/>
    </source>
</evidence>
<dbReference type="InterPro" id="IPR012951">
    <property type="entry name" value="BBE"/>
</dbReference>
<dbReference type="EMBL" id="JBCNJP010000014">
    <property type="protein sequence ID" value="KAK9068356.1"/>
    <property type="molecule type" value="Genomic_DNA"/>
</dbReference>
<evidence type="ECO:0000313" key="21">
    <source>
        <dbReference type="Proteomes" id="UP001408789"/>
    </source>
</evidence>
<dbReference type="GO" id="GO:0016491">
    <property type="term" value="F:oxidoreductase activity"/>
    <property type="evidence" value="ECO:0007669"/>
    <property type="project" value="InterPro"/>
</dbReference>
<evidence type="ECO:0000256" key="10">
    <source>
        <dbReference type="ARBA" id="ARBA00022806"/>
    </source>
</evidence>